<dbReference type="AlphaFoldDB" id="A0A4R5W1D2"/>
<dbReference type="RefSeq" id="WP_133328139.1">
    <property type="nucleotide sequence ID" value="NZ_SMYL01000004.1"/>
</dbReference>
<keyword evidence="2" id="KW-1185">Reference proteome</keyword>
<reference evidence="1 2" key="1">
    <citation type="submission" date="2019-03" db="EMBL/GenBank/DDBJ databases">
        <title>Sapientia aquatica gen. nov., sp. nov., isolated from a crater lake.</title>
        <authorList>
            <person name="Felfoldi T."/>
            <person name="Szabo A."/>
            <person name="Toth E."/>
            <person name="Schumann P."/>
            <person name="Keki Z."/>
            <person name="Marialigeti K."/>
            <person name="Mathe I."/>
        </authorList>
    </citation>
    <scope>NUCLEOTIDE SEQUENCE [LARGE SCALE GENOMIC DNA]</scope>
    <source>
        <strain evidence="1 2">SA-152</strain>
    </source>
</reference>
<accession>A0A4R5W1D2</accession>
<protein>
    <submittedName>
        <fullName evidence="1">ArsR family transcriptional regulator</fullName>
    </submittedName>
</protein>
<dbReference type="SUPFAM" id="SSF46785">
    <property type="entry name" value="Winged helix' DNA-binding domain"/>
    <property type="match status" value="1"/>
</dbReference>
<dbReference type="OrthoDB" id="8527781at2"/>
<dbReference type="InterPro" id="IPR036390">
    <property type="entry name" value="WH_DNA-bd_sf"/>
</dbReference>
<sequence length="97" mass="10784">MPNFADYLRRDIRLLILRVLAELPAMKANSSVLRMALERFGHAITRDQVKTELRWLEEQGLVTIEDLDAVLVATLTERGTDAARGRSQVPGVAKPGA</sequence>
<gene>
    <name evidence="1" type="ORF">E2I14_10380</name>
</gene>
<proteinExistence type="predicted"/>
<evidence type="ECO:0000313" key="1">
    <source>
        <dbReference type="EMBL" id="TDK65991.1"/>
    </source>
</evidence>
<evidence type="ECO:0000313" key="2">
    <source>
        <dbReference type="Proteomes" id="UP000294829"/>
    </source>
</evidence>
<comment type="caution">
    <text evidence="1">The sequence shown here is derived from an EMBL/GenBank/DDBJ whole genome shotgun (WGS) entry which is preliminary data.</text>
</comment>
<dbReference type="EMBL" id="SMYL01000004">
    <property type="protein sequence ID" value="TDK65991.1"/>
    <property type="molecule type" value="Genomic_DNA"/>
</dbReference>
<dbReference type="Proteomes" id="UP000294829">
    <property type="component" value="Unassembled WGS sequence"/>
</dbReference>
<organism evidence="1 2">
    <name type="scientific">Sapientia aquatica</name>
    <dbReference type="NCBI Taxonomy" id="1549640"/>
    <lineage>
        <taxon>Bacteria</taxon>
        <taxon>Pseudomonadati</taxon>
        <taxon>Pseudomonadota</taxon>
        <taxon>Betaproteobacteria</taxon>
        <taxon>Burkholderiales</taxon>
        <taxon>Oxalobacteraceae</taxon>
        <taxon>Sapientia</taxon>
    </lineage>
</organism>
<name>A0A4R5W1D2_9BURK</name>